<feature type="domain" description="Hormone-sensitive lipase N-terminal" evidence="2">
    <location>
        <begin position="211"/>
        <end position="253"/>
    </location>
</feature>
<organism evidence="4 5">
    <name type="scientific">Opisthorchis viverrini</name>
    <name type="common">Southeast Asian liver fluke</name>
    <dbReference type="NCBI Taxonomy" id="6198"/>
    <lineage>
        <taxon>Eukaryota</taxon>
        <taxon>Metazoa</taxon>
        <taxon>Spiralia</taxon>
        <taxon>Lophotrochozoa</taxon>
        <taxon>Platyhelminthes</taxon>
        <taxon>Trematoda</taxon>
        <taxon>Digenea</taxon>
        <taxon>Opisthorchiida</taxon>
        <taxon>Opisthorchiata</taxon>
        <taxon>Opisthorchiidae</taxon>
        <taxon>Opisthorchis</taxon>
    </lineage>
</organism>
<dbReference type="STRING" id="6198.A0A074ZUS2"/>
<evidence type="ECO:0000313" key="4">
    <source>
        <dbReference type="EMBL" id="KER31178.1"/>
    </source>
</evidence>
<dbReference type="GO" id="GO:0008203">
    <property type="term" value="P:cholesterol metabolic process"/>
    <property type="evidence" value="ECO:0007669"/>
    <property type="project" value="InterPro"/>
</dbReference>
<feature type="compositionally biased region" description="Polar residues" evidence="1">
    <location>
        <begin position="1013"/>
        <end position="1026"/>
    </location>
</feature>
<dbReference type="InterPro" id="IPR013094">
    <property type="entry name" value="AB_hydrolase_3"/>
</dbReference>
<accession>A0A074ZUS2</accession>
<dbReference type="GeneID" id="20316692"/>
<dbReference type="PANTHER" id="PTHR23025:SF3">
    <property type="entry name" value="HORMONE-SENSITIVE LIPASE"/>
    <property type="match status" value="1"/>
</dbReference>
<evidence type="ECO:0000259" key="2">
    <source>
        <dbReference type="Pfam" id="PF06350"/>
    </source>
</evidence>
<feature type="region of interest" description="Disordered" evidence="1">
    <location>
        <begin position="1013"/>
        <end position="1037"/>
    </location>
</feature>
<dbReference type="SUPFAM" id="SSF53474">
    <property type="entry name" value="alpha/beta-Hydrolases"/>
    <property type="match status" value="1"/>
</dbReference>
<feature type="domain" description="Hormone-sensitive lipase N-terminal" evidence="2">
    <location>
        <begin position="596"/>
        <end position="726"/>
    </location>
</feature>
<feature type="domain" description="Alpha/beta hydrolase fold-3" evidence="3">
    <location>
        <begin position="1140"/>
        <end position="1200"/>
    </location>
</feature>
<feature type="compositionally biased region" description="Polar residues" evidence="1">
    <location>
        <begin position="757"/>
        <end position="771"/>
    </location>
</feature>
<dbReference type="Pfam" id="PF06350">
    <property type="entry name" value="HSL_N"/>
    <property type="match status" value="2"/>
</dbReference>
<dbReference type="SUPFAM" id="SSF56219">
    <property type="entry name" value="DNase I-like"/>
    <property type="match status" value="1"/>
</dbReference>
<dbReference type="CTD" id="20316692"/>
<feature type="compositionally biased region" description="Polar residues" evidence="1">
    <location>
        <begin position="1057"/>
        <end position="1078"/>
    </location>
</feature>
<protein>
    <recommendedName>
        <fullName evidence="6">Hormone-sensitive lipase</fullName>
    </recommendedName>
</protein>
<dbReference type="Pfam" id="PF07859">
    <property type="entry name" value="Abhydrolase_3"/>
    <property type="match status" value="2"/>
</dbReference>
<name>A0A074ZUS2_OPIVI</name>
<evidence type="ECO:0000313" key="5">
    <source>
        <dbReference type="Proteomes" id="UP000054324"/>
    </source>
</evidence>
<feature type="domain" description="Alpha/beta hydrolase fold-3" evidence="3">
    <location>
        <begin position="807"/>
        <end position="928"/>
    </location>
</feature>
<dbReference type="OrthoDB" id="408631at2759"/>
<sequence length="1259" mass="139409">MSSKEVLDNAECIQLVRLCSDVHLQCRTCIAIVDTKVSWTPSFGISDSTVRSLRKLNALLDSGIVDSLKQLYGLAPDYDFRELRANGIRSFLLLTTRCLASLLTYLRSLNTYSVSTWSGKTERLVCAYIDCFKELHTCINLLCTIPRFCDHGTLFPRSVFSGLPEVGRCDMGPLSGAQVHLEVTDENDQPPSSQARNQEDPELARELMYFKNLQTRFDRIKQEYFYGRCLGFYFCPSAQRILLLLGSFMAGYGFSKSIFKPRSPDYPAAFNVRTLKQAGQQAALAPTLDSLGIDVCCVSKTRIQDSSTVIELTAPSVSTRLRLRTSGDPETAAVGCAGVGIVLSHRAEVSLLDWIPVDSRLCAVRLATSVKESHKRQVDRCLFIVSAYAPTDCSSDTVKDGFYDALNALLRRAKSSDTVVVAGDMNAQVGRLSASETQLGGDVEPWTVNVQPPMASEVYDCICSLKRHRASGPDDLTPALFKDRDEILSQRLSDLFACIWVKEPVPDNWEGSVIKKGARSAFDSADRSVLLDTIADQGMFRKFVNIINSLYSHTSGRVGVYGELSGSFRTHSGVRQGSPLSPFLFNFVIDENETKESKQGLSNFVFTIYRSVSSFLSPEERGMLIAKLTRNSNVNFCKALWSFAEHPLITGGPNVILPAMSVVHSFELMPRKLRVPFRLEHTSAPLNGNETMKRPQRFVTINYPVAHFGPEPVSVRLLSYRSRPGMEWAQQHLLTSILQSTNLASKPNDLDIPDSQVLHQSPRRSCSSQTLGAIRNPVPSQLDGLTNSPEPESSTDSSSSNLSPYLLFHIHGGGFVALKSQSQDIFLRQWAEFLDCPIFSVDYSLAPKAPYPRALEECYFAYCWASLNRTRLGAQPNARIVLCGDSAGGNLVLGLCLRLAYTGIHPLPHGALVAYAPVLVSFTPSPARMLSLMDPLLPIGILSKCLLEWISAKFHDPSFHAAYAGVDEKRLNPDPTAPLHDAVDTTSQRTRSSLSGYLWNRFVPRLWLGSSATPDENLQSTSSEQSGAKRYHNRPRTRFSVPVGLSEMCRPMGNGSAPCTQKNDPSVPSENASEPRSTPVFTLPDFENESSCRESSLGVSLPTQCRLSPSFNLHDEQVLHMKRELPSDLDRVRYISFNQDSFMSPYLASDDLLRQLPPLGIVCSNFDPFLDDCLELAKRASRLGVSVDMRVVDDLPHAFLNFAPLGPEFQYANKVCMNMLKSLFERDPENPCSPNSSSESSSPAGMSKYHSFDEDFVAE</sequence>
<dbReference type="GO" id="GO:0005829">
    <property type="term" value="C:cytosol"/>
    <property type="evidence" value="ECO:0007669"/>
    <property type="project" value="TreeGrafter"/>
</dbReference>
<dbReference type="GO" id="GO:0004771">
    <property type="term" value="F:sterol ester esterase activity"/>
    <property type="evidence" value="ECO:0007669"/>
    <property type="project" value="TreeGrafter"/>
</dbReference>
<dbReference type="EMBL" id="KL596649">
    <property type="protein sequence ID" value="KER31178.1"/>
    <property type="molecule type" value="Genomic_DNA"/>
</dbReference>
<proteinExistence type="predicted"/>
<dbReference type="AlphaFoldDB" id="A0A074ZUS2"/>
<dbReference type="GO" id="GO:0004806">
    <property type="term" value="F:triacylglycerol lipase activity"/>
    <property type="evidence" value="ECO:0007669"/>
    <property type="project" value="TreeGrafter"/>
</dbReference>
<dbReference type="GO" id="GO:0019433">
    <property type="term" value="P:triglyceride catabolic process"/>
    <property type="evidence" value="ECO:0007669"/>
    <property type="project" value="TreeGrafter"/>
</dbReference>
<dbReference type="InterPro" id="IPR036691">
    <property type="entry name" value="Endo/exonu/phosph_ase_sf"/>
</dbReference>
<dbReference type="InterPro" id="IPR010468">
    <property type="entry name" value="HSL_N"/>
</dbReference>
<dbReference type="Proteomes" id="UP000054324">
    <property type="component" value="Unassembled WGS sequence"/>
</dbReference>
<feature type="region of interest" description="Disordered" evidence="1">
    <location>
        <begin position="1052"/>
        <end position="1078"/>
    </location>
</feature>
<dbReference type="RefSeq" id="XP_009165031.1">
    <property type="nucleotide sequence ID" value="XM_009166767.1"/>
</dbReference>
<dbReference type="KEGG" id="ovi:T265_02504"/>
<dbReference type="Gene3D" id="3.60.10.10">
    <property type="entry name" value="Endonuclease/exonuclease/phosphatase"/>
    <property type="match status" value="1"/>
</dbReference>
<keyword evidence="5" id="KW-1185">Reference proteome</keyword>
<dbReference type="PANTHER" id="PTHR23025">
    <property type="entry name" value="TRIACYLGLYCEROL LIPASE"/>
    <property type="match status" value="1"/>
</dbReference>
<evidence type="ECO:0008006" key="6">
    <source>
        <dbReference type="Google" id="ProtNLM"/>
    </source>
</evidence>
<feature type="compositionally biased region" description="Low complexity" evidence="1">
    <location>
        <begin position="786"/>
        <end position="799"/>
    </location>
</feature>
<dbReference type="InterPro" id="IPR029058">
    <property type="entry name" value="AB_hydrolase_fold"/>
</dbReference>
<evidence type="ECO:0000256" key="1">
    <source>
        <dbReference type="SAM" id="MobiDB-lite"/>
    </source>
</evidence>
<feature type="region of interest" description="Disordered" evidence="1">
    <location>
        <begin position="1228"/>
        <end position="1259"/>
    </location>
</feature>
<evidence type="ECO:0000259" key="3">
    <source>
        <dbReference type="Pfam" id="PF07859"/>
    </source>
</evidence>
<reference evidence="4 5" key="1">
    <citation type="submission" date="2013-11" db="EMBL/GenBank/DDBJ databases">
        <title>Opisthorchis viverrini - life in the bile duct.</title>
        <authorList>
            <person name="Young N.D."/>
            <person name="Nagarajan N."/>
            <person name="Lin S.J."/>
            <person name="Korhonen P.K."/>
            <person name="Jex A.R."/>
            <person name="Hall R.S."/>
            <person name="Safavi-Hemami H."/>
            <person name="Kaewkong W."/>
            <person name="Bertrand D."/>
            <person name="Gao S."/>
            <person name="Seet Q."/>
            <person name="Wongkham S."/>
            <person name="Teh B.T."/>
            <person name="Wongkham C."/>
            <person name="Intapan P.M."/>
            <person name="Maleewong W."/>
            <person name="Yang X."/>
            <person name="Hu M."/>
            <person name="Wang Z."/>
            <person name="Hofmann A."/>
            <person name="Sternberg P.W."/>
            <person name="Tan P."/>
            <person name="Wang J."/>
            <person name="Gasser R.B."/>
        </authorList>
    </citation>
    <scope>NUCLEOTIDE SEQUENCE [LARGE SCALE GENOMIC DNA]</scope>
</reference>
<gene>
    <name evidence="4" type="ORF">T265_02504</name>
</gene>
<feature type="compositionally biased region" description="Low complexity" evidence="1">
    <location>
        <begin position="1230"/>
        <end position="1243"/>
    </location>
</feature>
<feature type="region of interest" description="Disordered" evidence="1">
    <location>
        <begin position="749"/>
        <end position="799"/>
    </location>
</feature>
<dbReference type="Gene3D" id="3.40.50.1820">
    <property type="entry name" value="alpha/beta hydrolase"/>
    <property type="match status" value="2"/>
</dbReference>